<dbReference type="InterPro" id="IPR042187">
    <property type="entry name" value="Flagellin_C_sub2"/>
</dbReference>
<keyword evidence="7" id="KW-0966">Cell projection</keyword>
<comment type="subcellular location">
    <subcellularLocation>
        <location evidence="4">Secreted</location>
    </subcellularLocation>
    <subcellularLocation>
        <location evidence="4">Bacterial flagellum</location>
    </subcellularLocation>
</comment>
<keyword evidence="7" id="KW-0282">Flagellum</keyword>
<comment type="function">
    <text evidence="4">Flagellin is the subunit protein which polymerizes to form the filaments of bacterial flagella.</text>
</comment>
<keyword evidence="7" id="KW-0969">Cilium</keyword>
<dbReference type="InterPro" id="IPR001029">
    <property type="entry name" value="Flagellin_N"/>
</dbReference>
<dbReference type="PANTHER" id="PTHR42792:SF2">
    <property type="entry name" value="FLAGELLIN"/>
    <property type="match status" value="1"/>
</dbReference>
<dbReference type="Gene3D" id="6.10.10.10">
    <property type="entry name" value="Flagellar export chaperone, C-terminal domain"/>
    <property type="match status" value="1"/>
</dbReference>
<evidence type="ECO:0000256" key="4">
    <source>
        <dbReference type="RuleBase" id="RU362073"/>
    </source>
</evidence>
<organism evidence="7 8">
    <name type="scientific">Sulfobacillus thermotolerans</name>
    <dbReference type="NCBI Taxonomy" id="338644"/>
    <lineage>
        <taxon>Bacteria</taxon>
        <taxon>Bacillati</taxon>
        <taxon>Bacillota</taxon>
        <taxon>Clostridia</taxon>
        <taxon>Eubacteriales</taxon>
        <taxon>Clostridiales Family XVII. Incertae Sedis</taxon>
        <taxon>Sulfobacillus</taxon>
    </lineage>
</organism>
<comment type="similarity">
    <text evidence="1 4">Belongs to the bacterial flagellin family.</text>
</comment>
<evidence type="ECO:0000259" key="6">
    <source>
        <dbReference type="Pfam" id="PF00700"/>
    </source>
</evidence>
<feature type="domain" description="Flagellin N-terminal" evidence="5">
    <location>
        <begin position="3"/>
        <end position="140"/>
    </location>
</feature>
<evidence type="ECO:0000256" key="2">
    <source>
        <dbReference type="ARBA" id="ARBA00020110"/>
    </source>
</evidence>
<sequence length="389" mass="39880">MIINTNVSALFAENAVNNTTNALSNLEQEMSTGYQINSPGNNPAGLAISTLMSGELGGINASVNNANQALNLLDTANGGIQNDVQIVTQIQQLATQASNSTETSQDQQDLQNQINKLLTQLDNNSNSVNYNNQVLLNGQNGFGATLNASSAIAGTATVTLGADSGGASGSYSVSIDYSSTGTLATISLYANGSLAGTDVVSNVSSTATTPETAQFVLGTSNDSNAVSNASFVVNFDPSAVAASTSPTVLSFSVVAATNPLTFQVGPNDQPADQVSTNLGTFNSVTLGLSNINVVGTQNAQYGITLANNALSMLTNAQGQIGAQQDQLNYTIENLNTENTNLQAAQSTIMDANMAEVTSSFAKEQILQQTGLQALASANSLPGMVLKILG</sequence>
<feature type="domain" description="Flagellin C-terminal" evidence="6">
    <location>
        <begin position="304"/>
        <end position="388"/>
    </location>
</feature>
<accession>A0ABM6RUA3</accession>
<dbReference type="PANTHER" id="PTHR42792">
    <property type="entry name" value="FLAGELLIN"/>
    <property type="match status" value="1"/>
</dbReference>
<name>A0ABM6RUA3_9FIRM</name>
<dbReference type="Proteomes" id="UP000325292">
    <property type="component" value="Chromosome"/>
</dbReference>
<keyword evidence="4" id="KW-0964">Secreted</keyword>
<evidence type="ECO:0000313" key="7">
    <source>
        <dbReference type="EMBL" id="AUW95059.1"/>
    </source>
</evidence>
<gene>
    <name evidence="7" type="ORF">BXT84_14755</name>
</gene>
<dbReference type="PRINTS" id="PR00207">
    <property type="entry name" value="FLAGELLIN"/>
</dbReference>
<reference evidence="7 8" key="1">
    <citation type="journal article" date="2019" name="Sci. Rep.">
        <title>Sulfobacillus thermotolerans: new insights into resistance and metabolic capacities of acidophilic chemolithotrophs.</title>
        <authorList>
            <person name="Panyushkina A.E."/>
            <person name="Babenko V.V."/>
            <person name="Nikitina A.S."/>
            <person name="Selezneva O.V."/>
            <person name="Tsaplina I.A."/>
            <person name="Letarova M.A."/>
            <person name="Kostryukova E.S."/>
            <person name="Letarov A.V."/>
        </authorList>
    </citation>
    <scope>NUCLEOTIDE SEQUENCE [LARGE SCALE GENOMIC DNA]</scope>
    <source>
        <strain evidence="7 8">Kr1</strain>
    </source>
</reference>
<dbReference type="Pfam" id="PF00700">
    <property type="entry name" value="Flagellin_C"/>
    <property type="match status" value="1"/>
</dbReference>
<evidence type="ECO:0000259" key="5">
    <source>
        <dbReference type="Pfam" id="PF00669"/>
    </source>
</evidence>
<evidence type="ECO:0000256" key="3">
    <source>
        <dbReference type="ARBA" id="ARBA00023143"/>
    </source>
</evidence>
<keyword evidence="3 4" id="KW-0975">Bacterial flagellum</keyword>
<evidence type="ECO:0000256" key="1">
    <source>
        <dbReference type="ARBA" id="ARBA00005709"/>
    </source>
</evidence>
<evidence type="ECO:0000313" key="8">
    <source>
        <dbReference type="Proteomes" id="UP000325292"/>
    </source>
</evidence>
<dbReference type="InterPro" id="IPR001492">
    <property type="entry name" value="Flagellin"/>
</dbReference>
<dbReference type="InterPro" id="IPR046358">
    <property type="entry name" value="Flagellin_C"/>
</dbReference>
<dbReference type="Gene3D" id="1.20.1330.10">
    <property type="entry name" value="f41 fragment of flagellin, N-terminal domain"/>
    <property type="match status" value="2"/>
</dbReference>
<keyword evidence="8" id="KW-1185">Reference proteome</keyword>
<protein>
    <recommendedName>
        <fullName evidence="2 4">Flagellin</fullName>
    </recommendedName>
</protein>
<dbReference type="Pfam" id="PF00669">
    <property type="entry name" value="Flagellin_N"/>
    <property type="match status" value="1"/>
</dbReference>
<proteinExistence type="inferred from homology"/>
<dbReference type="EMBL" id="CP019454">
    <property type="protein sequence ID" value="AUW95059.1"/>
    <property type="molecule type" value="Genomic_DNA"/>
</dbReference>
<dbReference type="SUPFAM" id="SSF64518">
    <property type="entry name" value="Phase 1 flagellin"/>
    <property type="match status" value="1"/>
</dbReference>